<sequence>MIALQFYAVLWCSSFRLRGLCTNWTFCAEQKCIILFEITKNRGKLLLYRPALKPPDLPSTRMYEPFLPLIQRNPFGAMENVEPEMCIVTPIFLGQFRISSSRRVSKSHLSQATVSEK</sequence>
<keyword evidence="1" id="KW-0732">Signal</keyword>
<keyword evidence="3" id="KW-1185">Reference proteome</keyword>
<dbReference type="EMBL" id="JAUEPT010000078">
    <property type="protein sequence ID" value="KAK0433698.1"/>
    <property type="molecule type" value="Genomic_DNA"/>
</dbReference>
<dbReference type="AlphaFoldDB" id="A0AA39MH63"/>
<dbReference type="Proteomes" id="UP001175226">
    <property type="component" value="Unassembled WGS sequence"/>
</dbReference>
<name>A0AA39MH63_9AGAR</name>
<reference evidence="2" key="1">
    <citation type="submission" date="2023-06" db="EMBL/GenBank/DDBJ databases">
        <authorList>
            <consortium name="Lawrence Berkeley National Laboratory"/>
            <person name="Ahrendt S."/>
            <person name="Sahu N."/>
            <person name="Indic B."/>
            <person name="Wong-Bajracharya J."/>
            <person name="Merenyi Z."/>
            <person name="Ke H.-M."/>
            <person name="Monk M."/>
            <person name="Kocsube S."/>
            <person name="Drula E."/>
            <person name="Lipzen A."/>
            <person name="Balint B."/>
            <person name="Henrissat B."/>
            <person name="Andreopoulos B."/>
            <person name="Martin F.M."/>
            <person name="Harder C.B."/>
            <person name="Rigling D."/>
            <person name="Ford K.L."/>
            <person name="Foster G.D."/>
            <person name="Pangilinan J."/>
            <person name="Papanicolaou A."/>
            <person name="Barry K."/>
            <person name="LaButti K."/>
            <person name="Viragh M."/>
            <person name="Koriabine M."/>
            <person name="Yan M."/>
            <person name="Riley R."/>
            <person name="Champramary S."/>
            <person name="Plett K.L."/>
            <person name="Tsai I.J."/>
            <person name="Slot J."/>
            <person name="Sipos G."/>
            <person name="Plett J."/>
            <person name="Nagy L.G."/>
            <person name="Grigoriev I.V."/>
        </authorList>
    </citation>
    <scope>NUCLEOTIDE SEQUENCE</scope>
    <source>
        <strain evidence="2">FPL87.14</strain>
    </source>
</reference>
<evidence type="ECO:0000256" key="1">
    <source>
        <dbReference type="SAM" id="SignalP"/>
    </source>
</evidence>
<feature type="chain" id="PRO_5041273852" description="Secreted protein" evidence="1">
    <location>
        <begin position="22"/>
        <end position="117"/>
    </location>
</feature>
<comment type="caution">
    <text evidence="2">The sequence shown here is derived from an EMBL/GenBank/DDBJ whole genome shotgun (WGS) entry which is preliminary data.</text>
</comment>
<evidence type="ECO:0008006" key="4">
    <source>
        <dbReference type="Google" id="ProtNLM"/>
    </source>
</evidence>
<feature type="signal peptide" evidence="1">
    <location>
        <begin position="1"/>
        <end position="21"/>
    </location>
</feature>
<organism evidence="2 3">
    <name type="scientific">Armillaria borealis</name>
    <dbReference type="NCBI Taxonomy" id="47425"/>
    <lineage>
        <taxon>Eukaryota</taxon>
        <taxon>Fungi</taxon>
        <taxon>Dikarya</taxon>
        <taxon>Basidiomycota</taxon>
        <taxon>Agaricomycotina</taxon>
        <taxon>Agaricomycetes</taxon>
        <taxon>Agaricomycetidae</taxon>
        <taxon>Agaricales</taxon>
        <taxon>Marasmiineae</taxon>
        <taxon>Physalacriaceae</taxon>
        <taxon>Armillaria</taxon>
    </lineage>
</organism>
<protein>
    <recommendedName>
        <fullName evidence="4">Secreted protein</fullName>
    </recommendedName>
</protein>
<accession>A0AA39MH63</accession>
<proteinExistence type="predicted"/>
<evidence type="ECO:0000313" key="3">
    <source>
        <dbReference type="Proteomes" id="UP001175226"/>
    </source>
</evidence>
<gene>
    <name evidence="2" type="ORF">EV421DRAFT_1842983</name>
</gene>
<evidence type="ECO:0000313" key="2">
    <source>
        <dbReference type="EMBL" id="KAK0433698.1"/>
    </source>
</evidence>